<evidence type="ECO:0000256" key="2">
    <source>
        <dbReference type="ARBA" id="ARBA00022617"/>
    </source>
</evidence>
<dbReference type="GO" id="GO:0020037">
    <property type="term" value="F:heme binding"/>
    <property type="evidence" value="ECO:0007669"/>
    <property type="project" value="InterPro"/>
</dbReference>
<dbReference type="InterPro" id="IPR051395">
    <property type="entry name" value="Cytochrome_c_Peroxidase/MauG"/>
</dbReference>
<reference evidence="9 10" key="1">
    <citation type="journal article" date="2019" name="ISME J.">
        <title>Insights into ecological role of a new deltaproteobacterial order Candidatus Acidulodesulfobacterales by metagenomics and metatranscriptomics.</title>
        <authorList>
            <person name="Tan S."/>
            <person name="Liu J."/>
            <person name="Fang Y."/>
            <person name="Hedlund B.P."/>
            <person name="Lian Z.H."/>
            <person name="Huang L.Y."/>
            <person name="Li J.T."/>
            <person name="Huang L.N."/>
            <person name="Li W.J."/>
            <person name="Jiang H.C."/>
            <person name="Dong H.L."/>
            <person name="Shu W.S."/>
        </authorList>
    </citation>
    <scope>NUCLEOTIDE SEQUENCE [LARGE SCALE GENOMIC DNA]</scope>
    <source>
        <strain evidence="9">AP1</strain>
    </source>
</reference>
<evidence type="ECO:0000256" key="3">
    <source>
        <dbReference type="ARBA" id="ARBA00022723"/>
    </source>
</evidence>
<evidence type="ECO:0000313" key="10">
    <source>
        <dbReference type="Proteomes" id="UP000319296"/>
    </source>
</evidence>
<dbReference type="PROSITE" id="PS51007">
    <property type="entry name" value="CYTC"/>
    <property type="match status" value="1"/>
</dbReference>
<keyword evidence="4" id="KW-0732">Signal</keyword>
<name>A0A519BN97_9DELT</name>
<evidence type="ECO:0000259" key="8">
    <source>
        <dbReference type="PROSITE" id="PS51007"/>
    </source>
</evidence>
<dbReference type="InterPro" id="IPR004852">
    <property type="entry name" value="Di-haem_cyt_c_peroxidsae"/>
</dbReference>
<evidence type="ECO:0000256" key="5">
    <source>
        <dbReference type="ARBA" id="ARBA00023002"/>
    </source>
</evidence>
<keyword evidence="3 7" id="KW-0479">Metal-binding</keyword>
<dbReference type="Pfam" id="PF00034">
    <property type="entry name" value="Cytochrom_C"/>
    <property type="match status" value="1"/>
</dbReference>
<protein>
    <submittedName>
        <fullName evidence="9">C-type cytochrome</fullName>
    </submittedName>
</protein>
<feature type="domain" description="Cytochrome c" evidence="8">
    <location>
        <begin position="392"/>
        <end position="485"/>
    </location>
</feature>
<dbReference type="Proteomes" id="UP000319296">
    <property type="component" value="Unassembled WGS sequence"/>
</dbReference>
<dbReference type="GO" id="GO:0046872">
    <property type="term" value="F:metal ion binding"/>
    <property type="evidence" value="ECO:0007669"/>
    <property type="project" value="UniProtKB-KW"/>
</dbReference>
<dbReference type="GO" id="GO:0004130">
    <property type="term" value="F:cytochrome-c peroxidase activity"/>
    <property type="evidence" value="ECO:0007669"/>
    <property type="project" value="TreeGrafter"/>
</dbReference>
<comment type="caution">
    <text evidence="9">The sequence shown here is derived from an EMBL/GenBank/DDBJ whole genome shotgun (WGS) entry which is preliminary data.</text>
</comment>
<gene>
    <name evidence="9" type="ORF">EVG15_03960</name>
</gene>
<dbReference type="SUPFAM" id="SSF46626">
    <property type="entry name" value="Cytochrome c"/>
    <property type="match status" value="3"/>
</dbReference>
<organism evidence="9 10">
    <name type="scientific">Candidatus Acididesulfobacter diazotrophicus</name>
    <dbReference type="NCBI Taxonomy" id="2597226"/>
    <lineage>
        <taxon>Bacteria</taxon>
        <taxon>Deltaproteobacteria</taxon>
        <taxon>Candidatus Acidulodesulfobacterales</taxon>
        <taxon>Candidatus Acididesulfobacter</taxon>
    </lineage>
</organism>
<evidence type="ECO:0000256" key="4">
    <source>
        <dbReference type="ARBA" id="ARBA00022729"/>
    </source>
</evidence>
<dbReference type="Pfam" id="PF03150">
    <property type="entry name" value="CCP_MauG"/>
    <property type="match status" value="1"/>
</dbReference>
<dbReference type="Gene3D" id="1.10.760.10">
    <property type="entry name" value="Cytochrome c-like domain"/>
    <property type="match status" value="3"/>
</dbReference>
<dbReference type="PANTHER" id="PTHR30600:SF10">
    <property type="entry name" value="BLL6722 PROTEIN"/>
    <property type="match status" value="1"/>
</dbReference>
<keyword evidence="2 7" id="KW-0349">Heme</keyword>
<keyword evidence="6 7" id="KW-0408">Iron</keyword>
<keyword evidence="5" id="KW-0560">Oxidoreductase</keyword>
<dbReference type="PANTHER" id="PTHR30600">
    <property type="entry name" value="CYTOCHROME C PEROXIDASE-RELATED"/>
    <property type="match status" value="1"/>
</dbReference>
<dbReference type="InterPro" id="IPR036909">
    <property type="entry name" value="Cyt_c-like_dom_sf"/>
</dbReference>
<evidence type="ECO:0000313" key="9">
    <source>
        <dbReference type="EMBL" id="RZD18748.1"/>
    </source>
</evidence>
<accession>A0A519BN97</accession>
<evidence type="ECO:0000256" key="7">
    <source>
        <dbReference type="PROSITE-ProRule" id="PRU00433"/>
    </source>
</evidence>
<proteinExistence type="predicted"/>
<sequence>MVFSKRFLLSVVIMIFILSCIIIAAKNVYAINLKSFILKPVPIPKNNLQTKEKIKLGKMLFFDDRLSGDGSLSCASCHVPADGFTTPTRLSQSYPTTMHWRHTPSVIDSGYLKFLFWDGRATSLEQQALGPITTPFEMNKHIHYLTAELYEIPVYRKMFRQVFHANNIITPKMVAKALASFERTIVVTKTPFYSYIKGNKHAMSKKAIAGFKLFIGKASCIRCHYGPVFTDNKFHALGVPPLHLKGKKAKLVAVTRHYFTYSFAHLKNSNKVKRDMGRYLITHKKSDIYKFVTPSLIDIGEIGPYYMHNGSIKGLLNVVKFFNKGGGNIPNKSKLIKPLHLTLKQEYEIVAFLKALDGPKFNITAPKEPHFINKPKVVSTAMTTTNASTATASMAAGRQLFASDGCITCHTINGKGGSIGPDLSHIGSQRTIAWIKTQIVTPSAHFASGSTVTINGKSFMAIMPNHHGMPKSQLNAIAKYLSGLK</sequence>
<evidence type="ECO:0000256" key="6">
    <source>
        <dbReference type="ARBA" id="ARBA00023004"/>
    </source>
</evidence>
<dbReference type="EMBL" id="SGBB01000005">
    <property type="protein sequence ID" value="RZD18748.1"/>
    <property type="molecule type" value="Genomic_DNA"/>
</dbReference>
<dbReference type="AlphaFoldDB" id="A0A519BN97"/>
<dbReference type="GO" id="GO:0009055">
    <property type="term" value="F:electron transfer activity"/>
    <property type="evidence" value="ECO:0007669"/>
    <property type="project" value="InterPro"/>
</dbReference>
<dbReference type="GO" id="GO:0030313">
    <property type="term" value="C:cell envelope"/>
    <property type="evidence" value="ECO:0007669"/>
    <property type="project" value="UniProtKB-SubCell"/>
</dbReference>
<comment type="subcellular location">
    <subcellularLocation>
        <location evidence="1">Cell envelope</location>
    </subcellularLocation>
</comment>
<dbReference type="InterPro" id="IPR009056">
    <property type="entry name" value="Cyt_c-like_dom"/>
</dbReference>
<evidence type="ECO:0000256" key="1">
    <source>
        <dbReference type="ARBA" id="ARBA00004196"/>
    </source>
</evidence>
<dbReference type="PROSITE" id="PS51257">
    <property type="entry name" value="PROKAR_LIPOPROTEIN"/>
    <property type="match status" value="1"/>
</dbReference>